<accession>A0ABQ0FM63</accession>
<dbReference type="PANTHER" id="PTHR12199:SF4">
    <property type="entry name" value="INTERPHOTORECEPTOR MATRIX PROTEOGLYCAN 2"/>
    <property type="match status" value="1"/>
</dbReference>
<protein>
    <submittedName>
        <fullName evidence="2">Interphotoreceptor matrix proteoglycan 2</fullName>
    </submittedName>
</protein>
<dbReference type="Proteomes" id="UP001623349">
    <property type="component" value="Unassembled WGS sequence"/>
</dbReference>
<dbReference type="InterPro" id="IPR039861">
    <property type="entry name" value="IMPG"/>
</dbReference>
<name>A0ABQ0FM63_APOSI</name>
<evidence type="ECO:0000256" key="1">
    <source>
        <dbReference type="SAM" id="Phobius"/>
    </source>
</evidence>
<evidence type="ECO:0000313" key="3">
    <source>
        <dbReference type="Proteomes" id="UP001623349"/>
    </source>
</evidence>
<gene>
    <name evidence="2" type="ORF">APTSU1_001557300</name>
</gene>
<feature type="transmembrane region" description="Helical" evidence="1">
    <location>
        <begin position="36"/>
        <end position="61"/>
    </location>
</feature>
<comment type="caution">
    <text evidence="2">The sequence shown here is derived from an EMBL/GenBank/DDBJ whole genome shotgun (WGS) entry which is preliminary data.</text>
</comment>
<proteinExistence type="predicted"/>
<keyword evidence="1" id="KW-0812">Transmembrane</keyword>
<keyword evidence="1" id="KW-0472">Membrane</keyword>
<dbReference type="PANTHER" id="PTHR12199">
    <property type="entry name" value="INTERPHOTORECEPTOR MATRIX PROTEOGLYCAN"/>
    <property type="match status" value="1"/>
</dbReference>
<sequence>MGSVTLCLGMEPFVGCRVGSNWWYRGQHCEEFVSELFIIGITIASVVSLLLVASAVVFFLVKMLQAQNVRRERQRPARQPDSLSSVENAMKYNPGYESHLARCEQYEKSYSQHPFYSSASEEVIGGLSREEIRQMYESSGLSKEEIQERMRILELYANDPEFAAFVREHQMGGALPKCPVFDTKRSLEEMEKACYLCGV</sequence>
<reference evidence="2 3" key="1">
    <citation type="submission" date="2024-08" db="EMBL/GenBank/DDBJ databases">
        <title>The draft genome of Apodemus speciosus.</title>
        <authorList>
            <person name="Nabeshima K."/>
            <person name="Suzuki S."/>
            <person name="Onuma M."/>
        </authorList>
    </citation>
    <scope>NUCLEOTIDE SEQUENCE [LARGE SCALE GENOMIC DNA]</scope>
    <source>
        <strain evidence="2">IB14-021</strain>
    </source>
</reference>
<dbReference type="EMBL" id="BAAFST010000016">
    <property type="protein sequence ID" value="GAB1300335.1"/>
    <property type="molecule type" value="Genomic_DNA"/>
</dbReference>
<keyword evidence="3" id="KW-1185">Reference proteome</keyword>
<keyword evidence="1" id="KW-1133">Transmembrane helix</keyword>
<organism evidence="2 3">
    <name type="scientific">Apodemus speciosus</name>
    <name type="common">Large Japanese field mouse</name>
    <dbReference type="NCBI Taxonomy" id="105296"/>
    <lineage>
        <taxon>Eukaryota</taxon>
        <taxon>Metazoa</taxon>
        <taxon>Chordata</taxon>
        <taxon>Craniata</taxon>
        <taxon>Vertebrata</taxon>
        <taxon>Euteleostomi</taxon>
        <taxon>Mammalia</taxon>
        <taxon>Eutheria</taxon>
        <taxon>Euarchontoglires</taxon>
        <taxon>Glires</taxon>
        <taxon>Rodentia</taxon>
        <taxon>Myomorpha</taxon>
        <taxon>Muroidea</taxon>
        <taxon>Muridae</taxon>
        <taxon>Murinae</taxon>
        <taxon>Apodemus</taxon>
    </lineage>
</organism>
<evidence type="ECO:0000313" key="2">
    <source>
        <dbReference type="EMBL" id="GAB1300335.1"/>
    </source>
</evidence>